<evidence type="ECO:0000313" key="1">
    <source>
        <dbReference type="EMBL" id="RKR89521.1"/>
    </source>
</evidence>
<sequence>MTSVTLREHCWFGKFSPQSGMRIAFAQVVPWGSTEEPALPSGEPVSLS</sequence>
<protein>
    <submittedName>
        <fullName evidence="1">Uncharacterized protein</fullName>
    </submittedName>
</protein>
<evidence type="ECO:0000313" key="2">
    <source>
        <dbReference type="Proteomes" id="UP000277671"/>
    </source>
</evidence>
<comment type="caution">
    <text evidence="1">The sequence shown here is derived from an EMBL/GenBank/DDBJ whole genome shotgun (WGS) entry which is preliminary data.</text>
</comment>
<keyword evidence="2" id="KW-1185">Reference proteome</keyword>
<dbReference type="Proteomes" id="UP000277671">
    <property type="component" value="Unassembled WGS sequence"/>
</dbReference>
<dbReference type="AlphaFoldDB" id="A0A495JL05"/>
<organism evidence="1 2">
    <name type="scientific">Micromonospora pisi</name>
    <dbReference type="NCBI Taxonomy" id="589240"/>
    <lineage>
        <taxon>Bacteria</taxon>
        <taxon>Bacillati</taxon>
        <taxon>Actinomycetota</taxon>
        <taxon>Actinomycetes</taxon>
        <taxon>Micromonosporales</taxon>
        <taxon>Micromonosporaceae</taxon>
        <taxon>Micromonospora</taxon>
    </lineage>
</organism>
<accession>A0A495JL05</accession>
<reference evidence="1 2" key="1">
    <citation type="submission" date="2018-10" db="EMBL/GenBank/DDBJ databases">
        <title>Sequencing the genomes of 1000 actinobacteria strains.</title>
        <authorList>
            <person name="Klenk H.-P."/>
        </authorList>
    </citation>
    <scope>NUCLEOTIDE SEQUENCE [LARGE SCALE GENOMIC DNA]</scope>
    <source>
        <strain evidence="1 2">DSM 45175</strain>
    </source>
</reference>
<dbReference type="EMBL" id="RBKT01000001">
    <property type="protein sequence ID" value="RKR89521.1"/>
    <property type="molecule type" value="Genomic_DNA"/>
</dbReference>
<proteinExistence type="predicted"/>
<name>A0A495JL05_9ACTN</name>
<gene>
    <name evidence="1" type="ORF">BDK92_3875</name>
</gene>